<keyword evidence="1" id="KW-0732">Signal</keyword>
<gene>
    <name evidence="3" type="primary">LOC128776202</name>
</gene>
<dbReference type="RefSeq" id="XP_053756270.1">
    <property type="nucleotide sequence ID" value="XM_053900295.1"/>
</dbReference>
<feature type="signal peptide" evidence="1">
    <location>
        <begin position="1"/>
        <end position="19"/>
    </location>
</feature>
<evidence type="ECO:0000313" key="2">
    <source>
        <dbReference type="Proteomes" id="UP001165780"/>
    </source>
</evidence>
<dbReference type="GeneID" id="128776202"/>
<protein>
    <submittedName>
        <fullName evidence="3">Prostate and testis expressed protein 13-like</fullName>
    </submittedName>
</protein>
<evidence type="ECO:0000256" key="1">
    <source>
        <dbReference type="SAM" id="SignalP"/>
    </source>
</evidence>
<dbReference type="AlphaFoldDB" id="A0A9W2VCB7"/>
<accession>A0A9W2VCB7</accession>
<evidence type="ECO:0000313" key="3">
    <source>
        <dbReference type="RefSeq" id="XP_053756270.1"/>
    </source>
</evidence>
<sequence length="143" mass="16924">MGLRLLLLLLLGIFTVVFMNEDIRGPKSKWLRFCHDCDFYDGFKCRGPKKRCWKFNLSLKSNKSCTTDHYYYNDPITGRYLYRYTKLSCNPCEEGMFQVYHDLLRETFCCTDKHMCNTGHDILEKSALFGEDKEHTIHDDVLP</sequence>
<feature type="chain" id="PRO_5040955008" evidence="1">
    <location>
        <begin position="20"/>
        <end position="143"/>
    </location>
</feature>
<proteinExistence type="predicted"/>
<reference evidence="3" key="1">
    <citation type="submission" date="2025-08" db="UniProtKB">
        <authorList>
            <consortium name="RefSeq"/>
        </authorList>
    </citation>
    <scope>IDENTIFICATION</scope>
    <source>
        <tissue evidence="3">Whole blood</tissue>
    </source>
</reference>
<name>A0A9W2VCB7_PANPR</name>
<keyword evidence="2" id="KW-1185">Reference proteome</keyword>
<dbReference type="Proteomes" id="UP001165780">
    <property type="component" value="Unplaced"/>
</dbReference>
<organism evidence="2 3">
    <name type="scientific">Panthera pardus</name>
    <name type="common">Leopard</name>
    <name type="synonym">Felis pardus</name>
    <dbReference type="NCBI Taxonomy" id="9691"/>
    <lineage>
        <taxon>Eukaryota</taxon>
        <taxon>Metazoa</taxon>
        <taxon>Chordata</taxon>
        <taxon>Craniata</taxon>
        <taxon>Vertebrata</taxon>
        <taxon>Euteleostomi</taxon>
        <taxon>Mammalia</taxon>
        <taxon>Eutheria</taxon>
        <taxon>Laurasiatheria</taxon>
        <taxon>Carnivora</taxon>
        <taxon>Feliformia</taxon>
        <taxon>Felidae</taxon>
        <taxon>Pantherinae</taxon>
        <taxon>Panthera</taxon>
    </lineage>
</organism>